<dbReference type="PANTHER" id="PTHR23232">
    <property type="entry name" value="KRAB DOMAIN C2H2 ZINC FINGER"/>
    <property type="match status" value="1"/>
</dbReference>
<dbReference type="InterPro" id="IPR001909">
    <property type="entry name" value="KRAB"/>
</dbReference>
<dbReference type="EMBL" id="BAAFST010000007">
    <property type="protein sequence ID" value="GAB1291862.1"/>
    <property type="molecule type" value="Genomic_DNA"/>
</dbReference>
<dbReference type="Proteomes" id="UP001623349">
    <property type="component" value="Unassembled WGS sequence"/>
</dbReference>
<dbReference type="PANTHER" id="PTHR23232:SF163">
    <property type="entry name" value="ZINC FINGER PROTEIN 589"/>
    <property type="match status" value="1"/>
</dbReference>
<gene>
    <name evidence="2" type="ORF">APTSU1_000709200</name>
</gene>
<evidence type="ECO:0000313" key="3">
    <source>
        <dbReference type="Proteomes" id="UP001623349"/>
    </source>
</evidence>
<proteinExistence type="predicted"/>
<dbReference type="Pfam" id="PF01352">
    <property type="entry name" value="KRAB"/>
    <property type="match status" value="1"/>
</dbReference>
<dbReference type="Gene3D" id="6.10.140.140">
    <property type="match status" value="1"/>
</dbReference>
<sequence>MIFVEESMSFKDVTVDFSQDEWQRLDSEQKTLYTDVMLENCGHLLSVGCDLSKPDVILRLERGEEPWTSFASHVSLGENWKSREFLTKLKEHEDKYSRSFVYINYRQKTFALGNNPVNSKDLPSKYDTHGNILENASEIINCNLNPRRKRFSKYDCYVELHPNSMQDAGYPDIKPHTQSVESSRDALMKMQPEKAVTAAQSSEYKVYEKTFLRKGSSVILSGVYREEKSIFI</sequence>
<organism evidence="2 3">
    <name type="scientific">Apodemus speciosus</name>
    <name type="common">Large Japanese field mouse</name>
    <dbReference type="NCBI Taxonomy" id="105296"/>
    <lineage>
        <taxon>Eukaryota</taxon>
        <taxon>Metazoa</taxon>
        <taxon>Chordata</taxon>
        <taxon>Craniata</taxon>
        <taxon>Vertebrata</taxon>
        <taxon>Euteleostomi</taxon>
        <taxon>Mammalia</taxon>
        <taxon>Eutheria</taxon>
        <taxon>Euarchontoglires</taxon>
        <taxon>Glires</taxon>
        <taxon>Rodentia</taxon>
        <taxon>Myomorpha</taxon>
        <taxon>Muroidea</taxon>
        <taxon>Muridae</taxon>
        <taxon>Murinae</taxon>
        <taxon>Apodemus</taxon>
    </lineage>
</organism>
<keyword evidence="3" id="KW-1185">Reference proteome</keyword>
<dbReference type="SMART" id="SM00349">
    <property type="entry name" value="KRAB"/>
    <property type="match status" value="1"/>
</dbReference>
<dbReference type="InterPro" id="IPR050169">
    <property type="entry name" value="Krueppel_C2H2_ZnF"/>
</dbReference>
<comment type="caution">
    <text evidence="2">The sequence shown here is derived from an EMBL/GenBank/DDBJ whole genome shotgun (WGS) entry which is preliminary data.</text>
</comment>
<dbReference type="CDD" id="cd07765">
    <property type="entry name" value="KRAB_A-box"/>
    <property type="match status" value="1"/>
</dbReference>
<name>A0ABQ0EY91_APOSI</name>
<reference evidence="2 3" key="1">
    <citation type="submission" date="2024-08" db="EMBL/GenBank/DDBJ databases">
        <title>The draft genome of Apodemus speciosus.</title>
        <authorList>
            <person name="Nabeshima K."/>
            <person name="Suzuki S."/>
            <person name="Onuma M."/>
        </authorList>
    </citation>
    <scope>NUCLEOTIDE SEQUENCE [LARGE SCALE GENOMIC DNA]</scope>
    <source>
        <strain evidence="2">IB14-021</strain>
    </source>
</reference>
<accession>A0ABQ0EY91</accession>
<dbReference type="PROSITE" id="PS50805">
    <property type="entry name" value="KRAB"/>
    <property type="match status" value="1"/>
</dbReference>
<dbReference type="InterPro" id="IPR036051">
    <property type="entry name" value="KRAB_dom_sf"/>
</dbReference>
<dbReference type="SUPFAM" id="SSF109640">
    <property type="entry name" value="KRAB domain (Kruppel-associated box)"/>
    <property type="match status" value="1"/>
</dbReference>
<evidence type="ECO:0000259" key="1">
    <source>
        <dbReference type="PROSITE" id="PS50805"/>
    </source>
</evidence>
<protein>
    <submittedName>
        <fullName evidence="2">Zinc finger protein 382</fullName>
    </submittedName>
</protein>
<evidence type="ECO:0000313" key="2">
    <source>
        <dbReference type="EMBL" id="GAB1291862.1"/>
    </source>
</evidence>
<feature type="domain" description="KRAB" evidence="1">
    <location>
        <begin position="8"/>
        <end position="79"/>
    </location>
</feature>